<dbReference type="EMBL" id="CAEZVA010000026">
    <property type="protein sequence ID" value="CAB4614062.1"/>
    <property type="molecule type" value="Genomic_DNA"/>
</dbReference>
<organism evidence="1">
    <name type="scientific">freshwater metagenome</name>
    <dbReference type="NCBI Taxonomy" id="449393"/>
    <lineage>
        <taxon>unclassified sequences</taxon>
        <taxon>metagenomes</taxon>
        <taxon>ecological metagenomes</taxon>
    </lineage>
</organism>
<gene>
    <name evidence="1" type="ORF">UFOPK1894_00501</name>
    <name evidence="2" type="ORF">UFOPK3883_00551</name>
    <name evidence="3" type="ORF">UFOPK4420_00778</name>
</gene>
<name>A0A6J6HJY9_9ZZZZ</name>
<evidence type="ECO:0000313" key="1">
    <source>
        <dbReference type="EMBL" id="CAB4614062.1"/>
    </source>
</evidence>
<proteinExistence type="predicted"/>
<protein>
    <submittedName>
        <fullName evidence="1">Unannotated protein</fullName>
    </submittedName>
</protein>
<dbReference type="EMBL" id="CAFBNV010000032">
    <property type="protein sequence ID" value="CAB4964157.1"/>
    <property type="molecule type" value="Genomic_DNA"/>
</dbReference>
<evidence type="ECO:0000313" key="3">
    <source>
        <dbReference type="EMBL" id="CAB5116067.1"/>
    </source>
</evidence>
<dbReference type="AlphaFoldDB" id="A0A6J6HJY9"/>
<sequence length="50" mass="5326">MCAIMQKFLICSGLVAAGCGDLAIEIAGIYALKKSKKLTNTSFVGQFSQR</sequence>
<dbReference type="PROSITE" id="PS51257">
    <property type="entry name" value="PROKAR_LIPOPROTEIN"/>
    <property type="match status" value="1"/>
</dbReference>
<dbReference type="EMBL" id="CAFBRU010000101">
    <property type="protein sequence ID" value="CAB5116067.1"/>
    <property type="molecule type" value="Genomic_DNA"/>
</dbReference>
<evidence type="ECO:0000313" key="2">
    <source>
        <dbReference type="EMBL" id="CAB4964157.1"/>
    </source>
</evidence>
<reference evidence="1" key="1">
    <citation type="submission" date="2020-05" db="EMBL/GenBank/DDBJ databases">
        <authorList>
            <person name="Chiriac C."/>
            <person name="Salcher M."/>
            <person name="Ghai R."/>
            <person name="Kavagutti S V."/>
        </authorList>
    </citation>
    <scope>NUCLEOTIDE SEQUENCE</scope>
</reference>
<accession>A0A6J6HJY9</accession>